<dbReference type="OrthoDB" id="6503447at2759"/>
<accession>A0A834R5I1</accession>
<dbReference type="GO" id="GO:0005085">
    <property type="term" value="F:guanyl-nucleotide exchange factor activity"/>
    <property type="evidence" value="ECO:0007669"/>
    <property type="project" value="TreeGrafter"/>
</dbReference>
<sequence>MSAFLIFDPRDDLIFSKCDKIFKRILSEIVDYGNEIESNEIIDGNETEEIEEERLSNWLSIYLTPYVSIFRERFQNDLQFNAIPSTLIYVKNHNEYLFISLKHQNDLIDGDYHNDSSERIFHQLEVNMFCHTSVFLFGEAFNLISKELSLQKFLFILIENWNSSKTLMPFILLSIEKLYVGFHIAKLCEDLSRRIELLLKLEIRTFLKEIFAFCFILYNDSLIHQYQSNQDVRLQPKDLALILLMSKTVQSEPKEQNGPIHSNESLSQSLIISQHLVFLQSSQKIPVPHIFRKISIDENLSIICISEISSMLLISIPMLLHSASEYRIKSQAKGSINIPPEWEDKRTIDNLIKCIRSMDAFIAKNLESFSQRNTFNLSSLENLNYYSKKASSRRNSEQNSINQYQHPFPQQQTDRLMREQNDRIFSLLTSSLYRSYERIFRQFLTTIDDENRKQFDALAETIQNFDHLEHLRNCVDFIRMKYENINVSLLDNLQALKVYQNLLAFIMVDRETNNFFKEIRSTIRAGIDRLFYDFLVKIYRKKFFTSEKNKRLIFWYNDRFLFVYVGWSNKDSLKNLSEADGIEIFDDDVNNVNCIDDDFSDWIFDDSIQNIITTKEFFGIMVNPTLEIQNGFNSLTIVLRNIIKKIQWYLGGIQS</sequence>
<evidence type="ECO:0000313" key="1">
    <source>
        <dbReference type="EMBL" id="KAF7490832.1"/>
    </source>
</evidence>
<name>A0A834R5I1_SARSC</name>
<reference evidence="3" key="1">
    <citation type="journal article" date="2020" name="PLoS Negl. Trop. Dis.">
        <title>High-quality nuclear genome for Sarcoptes scabiei-A critical resource for a neglected parasite.</title>
        <authorList>
            <person name="Korhonen P.K."/>
            <person name="Gasser R.B."/>
            <person name="Ma G."/>
            <person name="Wang T."/>
            <person name="Stroehlein A.J."/>
            <person name="Young N.D."/>
            <person name="Ang C.S."/>
            <person name="Fernando D.D."/>
            <person name="Lu H.C."/>
            <person name="Taylor S."/>
            <person name="Reynolds S.L."/>
            <person name="Mofiz E."/>
            <person name="Najaraj S.H."/>
            <person name="Gowda H."/>
            <person name="Madugundu A."/>
            <person name="Renuse S."/>
            <person name="Holt D."/>
            <person name="Pandey A."/>
            <person name="Papenfuss A.T."/>
            <person name="Fischer K."/>
        </authorList>
    </citation>
    <scope>NUCLEOTIDE SEQUENCE [LARGE SCALE GENOMIC DNA]</scope>
</reference>
<keyword evidence="3" id="KW-1185">Reference proteome</keyword>
<proteinExistence type="predicted"/>
<dbReference type="AlphaFoldDB" id="A0A834R5I1"/>
<reference evidence="2" key="3">
    <citation type="submission" date="2022-06" db="UniProtKB">
        <authorList>
            <consortium name="EnsemblMetazoa"/>
        </authorList>
    </citation>
    <scope>IDENTIFICATION</scope>
</reference>
<dbReference type="GO" id="GO:0031085">
    <property type="term" value="C:BLOC-3 complex"/>
    <property type="evidence" value="ECO:0007669"/>
    <property type="project" value="TreeGrafter"/>
</dbReference>
<dbReference type="InterPro" id="IPR026053">
    <property type="entry name" value="HPS1"/>
</dbReference>
<dbReference type="EnsemblMetazoa" id="SSS_5991s_mrna">
    <property type="protein sequence ID" value="KAF7490832.1"/>
    <property type="gene ID" value="SSS_5991"/>
</dbReference>
<gene>
    <name evidence="1" type="ORF">SSS_5991</name>
</gene>
<reference evidence="1" key="2">
    <citation type="submission" date="2020-01" db="EMBL/GenBank/DDBJ databases">
        <authorList>
            <person name="Korhonen P.K.K."/>
            <person name="Guangxu M.G."/>
            <person name="Wang T.W."/>
            <person name="Stroehlein A.J.S."/>
            <person name="Young N.D."/>
            <person name="Ang C.-S.A."/>
            <person name="Fernando D.W.F."/>
            <person name="Lu H.L."/>
            <person name="Taylor S.T."/>
            <person name="Ehtesham M.E.M."/>
            <person name="Najaraj S.H.N."/>
            <person name="Harsha G.H.G."/>
            <person name="Madugundu A.M."/>
            <person name="Renuse S.R."/>
            <person name="Holt D.H."/>
            <person name="Pandey A.P."/>
            <person name="Papenfuss A.P."/>
            <person name="Gasser R.B.G."/>
            <person name="Fischer K.F."/>
        </authorList>
    </citation>
    <scope>NUCLEOTIDE SEQUENCE</scope>
    <source>
        <strain evidence="1">SSS_KF_BRIS2020</strain>
    </source>
</reference>
<dbReference type="Proteomes" id="UP000070412">
    <property type="component" value="Unassembled WGS sequence"/>
</dbReference>
<organism evidence="1">
    <name type="scientific">Sarcoptes scabiei</name>
    <name type="common">Itch mite</name>
    <name type="synonym">Acarus scabiei</name>
    <dbReference type="NCBI Taxonomy" id="52283"/>
    <lineage>
        <taxon>Eukaryota</taxon>
        <taxon>Metazoa</taxon>
        <taxon>Ecdysozoa</taxon>
        <taxon>Arthropoda</taxon>
        <taxon>Chelicerata</taxon>
        <taxon>Arachnida</taxon>
        <taxon>Acari</taxon>
        <taxon>Acariformes</taxon>
        <taxon>Sarcoptiformes</taxon>
        <taxon>Astigmata</taxon>
        <taxon>Psoroptidia</taxon>
        <taxon>Sarcoptoidea</taxon>
        <taxon>Sarcoptidae</taxon>
        <taxon>Sarcoptinae</taxon>
        <taxon>Sarcoptes</taxon>
    </lineage>
</organism>
<evidence type="ECO:0000313" key="2">
    <source>
        <dbReference type="EnsemblMetazoa" id="KAF7490832.1"/>
    </source>
</evidence>
<dbReference type="EMBL" id="WVUK01000062">
    <property type="protein sequence ID" value="KAF7490832.1"/>
    <property type="molecule type" value="Genomic_DNA"/>
</dbReference>
<evidence type="ECO:0000313" key="3">
    <source>
        <dbReference type="Proteomes" id="UP000070412"/>
    </source>
</evidence>
<dbReference type="PANTHER" id="PTHR12761">
    <property type="entry name" value="HERMANSKY-PUDLAK SYNDROME PROTEIN 1"/>
    <property type="match status" value="1"/>
</dbReference>
<protein>
    <submittedName>
        <fullName evidence="1 2">Uncharacterized protein</fullName>
    </submittedName>
</protein>
<dbReference type="PANTHER" id="PTHR12761:SF1">
    <property type="entry name" value="BLOC-3 COMPLEX MEMBER HPS1"/>
    <property type="match status" value="1"/>
</dbReference>